<proteinExistence type="predicted"/>
<gene>
    <name evidence="1" type="ORF">DRV84_06455</name>
</gene>
<keyword evidence="2" id="KW-1185">Reference proteome</keyword>
<protein>
    <submittedName>
        <fullName evidence="1">Uncharacterized protein</fullName>
    </submittedName>
</protein>
<dbReference type="EMBL" id="QOHR01000005">
    <property type="protein sequence ID" value="REC57808.1"/>
    <property type="molecule type" value="Genomic_DNA"/>
</dbReference>
<evidence type="ECO:0000313" key="2">
    <source>
        <dbReference type="Proteomes" id="UP000257131"/>
    </source>
</evidence>
<name>A0A3D9BWE5_9RHOB</name>
<organism evidence="1 2">
    <name type="scientific">Rhodosalinus sediminis</name>
    <dbReference type="NCBI Taxonomy" id="1940533"/>
    <lineage>
        <taxon>Bacteria</taxon>
        <taxon>Pseudomonadati</taxon>
        <taxon>Pseudomonadota</taxon>
        <taxon>Alphaproteobacteria</taxon>
        <taxon>Rhodobacterales</taxon>
        <taxon>Paracoccaceae</taxon>
        <taxon>Rhodosalinus</taxon>
    </lineage>
</organism>
<dbReference type="Proteomes" id="UP000257131">
    <property type="component" value="Unassembled WGS sequence"/>
</dbReference>
<evidence type="ECO:0000313" key="1">
    <source>
        <dbReference type="EMBL" id="REC57808.1"/>
    </source>
</evidence>
<dbReference type="SUPFAM" id="SSF52540">
    <property type="entry name" value="P-loop containing nucleoside triphosphate hydrolases"/>
    <property type="match status" value="1"/>
</dbReference>
<accession>A0A3D9BWE5</accession>
<sequence length="224" mass="26142">MTLLGSHPAVYCSGEQYNPYAIVGIGEERDDSFEGVVRQRDADPVGFLDRFYAERVPPGVTWAGFKFMLGHNIAAFRALAERPDIRIIYVWRENRLAQVASLIKATRTRRWAQQKPDAHIARRIAAKPRQISHRWHEFEMTDYLFQHWLAQAPHRSITLEYRELFAPGFRERICDFLGIAPDRRMKSPLVKQGSNTIADRFEDPRAISTYFREIGHARWLEDEL</sequence>
<comment type="caution">
    <text evidence="1">The sequence shown here is derived from an EMBL/GenBank/DDBJ whole genome shotgun (WGS) entry which is preliminary data.</text>
</comment>
<reference evidence="1 2" key="1">
    <citation type="journal article" date="2017" name="Int. J. Syst. Evol. Microbiol.">
        <title>Rhodosalinus sediminis gen. nov., sp. nov., isolated from marine saltern.</title>
        <authorList>
            <person name="Guo L.Y."/>
            <person name="Ling S.K."/>
            <person name="Li C.M."/>
            <person name="Chen G.J."/>
            <person name="Du Z.J."/>
        </authorList>
    </citation>
    <scope>NUCLEOTIDE SEQUENCE [LARGE SCALE GENOMIC DNA]</scope>
    <source>
        <strain evidence="1 2">WDN1C137</strain>
    </source>
</reference>
<dbReference type="AlphaFoldDB" id="A0A3D9BWE5"/>
<dbReference type="InterPro" id="IPR027417">
    <property type="entry name" value="P-loop_NTPase"/>
</dbReference>
<dbReference type="Gene3D" id="3.40.50.300">
    <property type="entry name" value="P-loop containing nucleotide triphosphate hydrolases"/>
    <property type="match status" value="1"/>
</dbReference>